<accession>A0A392NHF0</accession>
<sequence>EDGGGVIAHHGSTTFKSQLMGLLSWEFFGGPPLPPFALTCSYLRRSPSKSVGVQFIKRIVGFLLTLLFQTHEGWVLIGATSIHGGGFLFLHRRLTGFVVSIKFESVLVSLESDPGSDFWWVHPLLCWRSDSLVVPQEMNLTLFRLISSLL</sequence>
<dbReference type="AlphaFoldDB" id="A0A392NHF0"/>
<organism evidence="1 2">
    <name type="scientific">Trifolium medium</name>
    <dbReference type="NCBI Taxonomy" id="97028"/>
    <lineage>
        <taxon>Eukaryota</taxon>
        <taxon>Viridiplantae</taxon>
        <taxon>Streptophyta</taxon>
        <taxon>Embryophyta</taxon>
        <taxon>Tracheophyta</taxon>
        <taxon>Spermatophyta</taxon>
        <taxon>Magnoliopsida</taxon>
        <taxon>eudicotyledons</taxon>
        <taxon>Gunneridae</taxon>
        <taxon>Pentapetalae</taxon>
        <taxon>rosids</taxon>
        <taxon>fabids</taxon>
        <taxon>Fabales</taxon>
        <taxon>Fabaceae</taxon>
        <taxon>Papilionoideae</taxon>
        <taxon>50 kb inversion clade</taxon>
        <taxon>NPAAA clade</taxon>
        <taxon>Hologalegina</taxon>
        <taxon>IRL clade</taxon>
        <taxon>Trifolieae</taxon>
        <taxon>Trifolium</taxon>
    </lineage>
</organism>
<name>A0A392NHF0_9FABA</name>
<feature type="non-terminal residue" evidence="1">
    <location>
        <position position="1"/>
    </location>
</feature>
<reference evidence="1 2" key="1">
    <citation type="journal article" date="2018" name="Front. Plant Sci.">
        <title>Red Clover (Trifolium pratense) and Zigzag Clover (T. medium) - A Picture of Genomic Similarities and Differences.</title>
        <authorList>
            <person name="Dluhosova J."/>
            <person name="Istvanek J."/>
            <person name="Nedelnik J."/>
            <person name="Repkova J."/>
        </authorList>
    </citation>
    <scope>NUCLEOTIDE SEQUENCE [LARGE SCALE GENOMIC DNA]</scope>
    <source>
        <strain evidence="2">cv. 10/8</strain>
        <tissue evidence="1">Leaf</tissue>
    </source>
</reference>
<dbReference type="Proteomes" id="UP000265520">
    <property type="component" value="Unassembled WGS sequence"/>
</dbReference>
<evidence type="ECO:0000313" key="2">
    <source>
        <dbReference type="Proteomes" id="UP000265520"/>
    </source>
</evidence>
<proteinExistence type="predicted"/>
<comment type="caution">
    <text evidence="1">The sequence shown here is derived from an EMBL/GenBank/DDBJ whole genome shotgun (WGS) entry which is preliminary data.</text>
</comment>
<dbReference type="EMBL" id="LXQA010038163">
    <property type="protein sequence ID" value="MCH98639.1"/>
    <property type="molecule type" value="Genomic_DNA"/>
</dbReference>
<evidence type="ECO:0000313" key="1">
    <source>
        <dbReference type="EMBL" id="MCH98639.1"/>
    </source>
</evidence>
<keyword evidence="2" id="KW-1185">Reference proteome</keyword>
<protein>
    <submittedName>
        <fullName evidence="1">Uncharacterized protein</fullName>
    </submittedName>
</protein>